<accession>A0A2T3Z6W9</accession>
<dbReference type="AlphaFoldDB" id="A0A2T3Z6W9"/>
<evidence type="ECO:0000256" key="1">
    <source>
        <dbReference type="SAM" id="MobiDB-lite"/>
    </source>
</evidence>
<proteinExistence type="predicted"/>
<dbReference type="EMBL" id="KZ679262">
    <property type="protein sequence ID" value="PTB40538.1"/>
    <property type="molecule type" value="Genomic_DNA"/>
</dbReference>
<feature type="region of interest" description="Disordered" evidence="1">
    <location>
        <begin position="46"/>
        <end position="110"/>
    </location>
</feature>
<reference evidence="2 3" key="1">
    <citation type="submission" date="2016-07" db="EMBL/GenBank/DDBJ databases">
        <title>Multiple horizontal gene transfer events from other fungi enriched the ability of initially mycotrophic Trichoderma (Ascomycota) to feed on dead plant biomass.</title>
        <authorList>
            <consortium name="DOE Joint Genome Institute"/>
            <person name="Aerts A."/>
            <person name="Atanasova L."/>
            <person name="Chenthamara K."/>
            <person name="Zhang J."/>
            <person name="Grujic M."/>
            <person name="Henrissat B."/>
            <person name="Kuo A."/>
            <person name="Salamov A."/>
            <person name="Lipzen A."/>
            <person name="Labutti K."/>
            <person name="Barry K."/>
            <person name="Miao Y."/>
            <person name="Rahimi M.J."/>
            <person name="Shen Q."/>
            <person name="Grigoriev I.V."/>
            <person name="Kubicek C.P."/>
            <person name="Druzhinina I.S."/>
        </authorList>
    </citation>
    <scope>NUCLEOTIDE SEQUENCE [LARGE SCALE GENOMIC DNA]</scope>
    <source>
        <strain evidence="2 3">CBS 433.97</strain>
    </source>
</reference>
<gene>
    <name evidence="2" type="ORF">M441DRAFT_47085</name>
</gene>
<keyword evidence="3" id="KW-1185">Reference proteome</keyword>
<feature type="compositionally biased region" description="Polar residues" evidence="1">
    <location>
        <begin position="89"/>
        <end position="100"/>
    </location>
</feature>
<name>A0A2T3Z6W9_TRIA4</name>
<evidence type="ECO:0000313" key="3">
    <source>
        <dbReference type="Proteomes" id="UP000240493"/>
    </source>
</evidence>
<sequence>MRRFQLAVVGSRASAAIGQPVAVVSLGGQRASARAAVAGGSSLFLHSHFDNKRPPGIPRRRPPTNRPEPPSGRKTTSAAGWLRSPDLNLMSSFGDDSSPSRLRETTLMGG</sequence>
<organism evidence="2 3">
    <name type="scientific">Trichoderma asperellum (strain ATCC 204424 / CBS 433.97 / NBRC 101777)</name>
    <dbReference type="NCBI Taxonomy" id="1042311"/>
    <lineage>
        <taxon>Eukaryota</taxon>
        <taxon>Fungi</taxon>
        <taxon>Dikarya</taxon>
        <taxon>Ascomycota</taxon>
        <taxon>Pezizomycotina</taxon>
        <taxon>Sordariomycetes</taxon>
        <taxon>Hypocreomycetidae</taxon>
        <taxon>Hypocreales</taxon>
        <taxon>Hypocreaceae</taxon>
        <taxon>Trichoderma</taxon>
    </lineage>
</organism>
<evidence type="ECO:0000313" key="2">
    <source>
        <dbReference type="EMBL" id="PTB40538.1"/>
    </source>
</evidence>
<protein>
    <submittedName>
        <fullName evidence="2">Uncharacterized protein</fullName>
    </submittedName>
</protein>
<dbReference type="Proteomes" id="UP000240493">
    <property type="component" value="Unassembled WGS sequence"/>
</dbReference>